<evidence type="ECO:0000313" key="8">
    <source>
        <dbReference type="Proteomes" id="UP000183208"/>
    </source>
</evidence>
<gene>
    <name evidence="7" type="ORF">SAMN05444171_7479</name>
</gene>
<evidence type="ECO:0000256" key="3">
    <source>
        <dbReference type="ARBA" id="ARBA00022692"/>
    </source>
</evidence>
<dbReference type="RefSeq" id="WP_074829743.1">
    <property type="nucleotide sequence ID" value="NZ_FNTI01000001.1"/>
</dbReference>
<protein>
    <submittedName>
        <fullName evidence="7">Threonine/homoserine/homoserine lactone efflux protein</fullName>
    </submittedName>
</protein>
<feature type="transmembrane region" description="Helical" evidence="6">
    <location>
        <begin position="161"/>
        <end position="184"/>
    </location>
</feature>
<feature type="transmembrane region" description="Helical" evidence="6">
    <location>
        <begin position="128"/>
        <end position="149"/>
    </location>
</feature>
<feature type="transmembrane region" description="Helical" evidence="6">
    <location>
        <begin position="196"/>
        <end position="214"/>
    </location>
</feature>
<reference evidence="7 8" key="1">
    <citation type="submission" date="2016-10" db="EMBL/GenBank/DDBJ databases">
        <authorList>
            <person name="de Groot N.N."/>
        </authorList>
    </citation>
    <scope>NUCLEOTIDE SEQUENCE [LARGE SCALE GENOMIC DNA]</scope>
    <source>
        <strain evidence="7 8">GAS522</strain>
    </source>
</reference>
<sequence length="218" mass="23246">MDRILQLAAGYSAAFQSPLIAFVLTSLIIEMTPGPNMAYLAVLGASRGRLAGFSAVLGVALGLALLGVAVGLGAGSLILNNPVAYETLRWAGAIYLCWLAYDSWKDAHQPVETASISQSLLVQFRRGFITNLLNPKAALFFIAVIPEFISSPAPSIRELAALVSIYVAVATLVHSLIVLLAGTLQAFLAAPQRRETAGNVFAVVLFLVAIWLFVRGYR</sequence>
<dbReference type="PIRSF" id="PIRSF006324">
    <property type="entry name" value="LeuE"/>
    <property type="match status" value="1"/>
</dbReference>
<dbReference type="EMBL" id="FNTI01000001">
    <property type="protein sequence ID" value="SEE43742.1"/>
    <property type="molecule type" value="Genomic_DNA"/>
</dbReference>
<accession>A0A1M7IQI5</accession>
<dbReference type="InterPro" id="IPR001123">
    <property type="entry name" value="LeuE-type"/>
</dbReference>
<dbReference type="PANTHER" id="PTHR30086:SF20">
    <property type="entry name" value="ARGININE EXPORTER PROTEIN ARGO-RELATED"/>
    <property type="match status" value="1"/>
</dbReference>
<evidence type="ECO:0000256" key="5">
    <source>
        <dbReference type="ARBA" id="ARBA00023136"/>
    </source>
</evidence>
<keyword evidence="3 6" id="KW-0812">Transmembrane</keyword>
<keyword evidence="5 6" id="KW-0472">Membrane</keyword>
<feature type="transmembrane region" description="Helical" evidence="6">
    <location>
        <begin position="7"/>
        <end position="29"/>
    </location>
</feature>
<evidence type="ECO:0000256" key="1">
    <source>
        <dbReference type="ARBA" id="ARBA00004651"/>
    </source>
</evidence>
<feature type="transmembrane region" description="Helical" evidence="6">
    <location>
        <begin position="49"/>
        <end position="79"/>
    </location>
</feature>
<dbReference type="PANTHER" id="PTHR30086">
    <property type="entry name" value="ARGININE EXPORTER PROTEIN ARGO"/>
    <property type="match status" value="1"/>
</dbReference>
<evidence type="ECO:0000256" key="6">
    <source>
        <dbReference type="SAM" id="Phobius"/>
    </source>
</evidence>
<keyword evidence="4 6" id="KW-1133">Transmembrane helix</keyword>
<comment type="subcellular location">
    <subcellularLocation>
        <location evidence="1">Cell membrane</location>
        <topology evidence="1">Multi-pass membrane protein</topology>
    </subcellularLocation>
</comment>
<evidence type="ECO:0000256" key="2">
    <source>
        <dbReference type="ARBA" id="ARBA00022475"/>
    </source>
</evidence>
<dbReference type="GO" id="GO:0015171">
    <property type="term" value="F:amino acid transmembrane transporter activity"/>
    <property type="evidence" value="ECO:0007669"/>
    <property type="project" value="TreeGrafter"/>
</dbReference>
<dbReference type="OrthoDB" id="9804822at2"/>
<keyword evidence="2" id="KW-1003">Cell membrane</keyword>
<evidence type="ECO:0000256" key="4">
    <source>
        <dbReference type="ARBA" id="ARBA00022989"/>
    </source>
</evidence>
<dbReference type="AlphaFoldDB" id="A0A1M7IQI5"/>
<name>A0A1M7IQI5_9BRAD</name>
<dbReference type="Pfam" id="PF01810">
    <property type="entry name" value="LysE"/>
    <property type="match status" value="1"/>
</dbReference>
<dbReference type="GO" id="GO:0005886">
    <property type="term" value="C:plasma membrane"/>
    <property type="evidence" value="ECO:0007669"/>
    <property type="project" value="UniProtKB-SubCell"/>
</dbReference>
<dbReference type="Proteomes" id="UP000183208">
    <property type="component" value="Unassembled WGS sequence"/>
</dbReference>
<evidence type="ECO:0000313" key="7">
    <source>
        <dbReference type="EMBL" id="SEE43742.1"/>
    </source>
</evidence>
<proteinExistence type="predicted"/>
<organism evidence="7 8">
    <name type="scientific">Bradyrhizobium lablabi</name>
    <dbReference type="NCBI Taxonomy" id="722472"/>
    <lineage>
        <taxon>Bacteria</taxon>
        <taxon>Pseudomonadati</taxon>
        <taxon>Pseudomonadota</taxon>
        <taxon>Alphaproteobacteria</taxon>
        <taxon>Hyphomicrobiales</taxon>
        <taxon>Nitrobacteraceae</taxon>
        <taxon>Bradyrhizobium</taxon>
    </lineage>
</organism>